<evidence type="ECO:0000313" key="2">
    <source>
        <dbReference type="Proteomes" id="UP000271087"/>
    </source>
</evidence>
<organism evidence="1 2">
    <name type="scientific">Onchocerca ochengi</name>
    <name type="common">Filarial nematode worm</name>
    <dbReference type="NCBI Taxonomy" id="42157"/>
    <lineage>
        <taxon>Eukaryota</taxon>
        <taxon>Metazoa</taxon>
        <taxon>Ecdysozoa</taxon>
        <taxon>Nematoda</taxon>
        <taxon>Chromadorea</taxon>
        <taxon>Rhabditida</taxon>
        <taxon>Spirurina</taxon>
        <taxon>Spiruromorpha</taxon>
        <taxon>Filarioidea</taxon>
        <taxon>Onchocercidae</taxon>
        <taxon>Onchocerca</taxon>
    </lineage>
</organism>
<reference evidence="1 2" key="1">
    <citation type="submission" date="2018-08" db="EMBL/GenBank/DDBJ databases">
        <authorList>
            <person name="Laetsch R D."/>
            <person name="Stevens L."/>
            <person name="Kumar S."/>
            <person name="Blaxter L. M."/>
        </authorList>
    </citation>
    <scope>NUCLEOTIDE SEQUENCE [LARGE SCALE GENOMIC DNA]</scope>
</reference>
<dbReference type="AlphaFoldDB" id="A0A3P7M4P3"/>
<dbReference type="EMBL" id="UYRW01006768">
    <property type="protein sequence ID" value="VDM94598.1"/>
    <property type="molecule type" value="Genomic_DNA"/>
</dbReference>
<proteinExistence type="predicted"/>
<feature type="non-terminal residue" evidence="1">
    <location>
        <position position="1"/>
    </location>
</feature>
<sequence length="112" mass="12668">RLLKGLLFMTSKEVYGGFGLELEIDRRKDSINRSVVNQLQSFTPFPSIILSFLSVEQHFIDNNCSFESFESKVIFPDLSVIESHHFLGISTVYLTSDLSSPNRFINGASYPS</sequence>
<evidence type="ECO:0000313" key="1">
    <source>
        <dbReference type="EMBL" id="VDM94598.1"/>
    </source>
</evidence>
<keyword evidence="2" id="KW-1185">Reference proteome</keyword>
<dbReference type="Proteomes" id="UP000271087">
    <property type="component" value="Unassembled WGS sequence"/>
</dbReference>
<protein>
    <submittedName>
        <fullName evidence="1">Uncharacterized protein</fullName>
    </submittedName>
</protein>
<accession>A0A3P7M4P3</accession>
<gene>
    <name evidence="1" type="ORF">NOO_LOCUS10871</name>
</gene>
<name>A0A3P7M4P3_ONCOC</name>